<proteinExistence type="predicted"/>
<accession>A0A1V9G408</accession>
<evidence type="ECO:0000313" key="2">
    <source>
        <dbReference type="Proteomes" id="UP000192796"/>
    </source>
</evidence>
<dbReference type="Proteomes" id="UP000192796">
    <property type="component" value="Unassembled WGS sequence"/>
</dbReference>
<protein>
    <submittedName>
        <fullName evidence="1">Uncharacterized protein</fullName>
    </submittedName>
</protein>
<gene>
    <name evidence="1" type="ORF">A3860_16340</name>
</gene>
<name>A0A1V9G408_9BACT</name>
<comment type="caution">
    <text evidence="1">The sequence shown here is derived from an EMBL/GenBank/DDBJ whole genome shotgun (WGS) entry which is preliminary data.</text>
</comment>
<dbReference type="EMBL" id="LVYD01000024">
    <property type="protein sequence ID" value="OQP65238.1"/>
    <property type="molecule type" value="Genomic_DNA"/>
</dbReference>
<reference evidence="1 2" key="1">
    <citation type="submission" date="2016-03" db="EMBL/GenBank/DDBJ databases">
        <title>Niastella vici sp. nov., isolated from farmland soil.</title>
        <authorList>
            <person name="Chen L."/>
            <person name="Wang D."/>
            <person name="Yang S."/>
            <person name="Wang G."/>
        </authorList>
    </citation>
    <scope>NUCLEOTIDE SEQUENCE [LARGE SCALE GENOMIC DNA]</scope>
    <source>
        <strain evidence="1 2">DJ57</strain>
    </source>
</reference>
<evidence type="ECO:0000313" key="1">
    <source>
        <dbReference type="EMBL" id="OQP65238.1"/>
    </source>
</evidence>
<keyword evidence="2" id="KW-1185">Reference proteome</keyword>
<dbReference type="AlphaFoldDB" id="A0A1V9G408"/>
<sequence>MNAFYYTDNERLPQEERQPLTIKDFMARFFNYYLCEMIPDKSGQVLIEKPKNVDYEKDLIHNHSSISERRFIIGFL</sequence>
<organism evidence="1 2">
    <name type="scientific">Niastella vici</name>
    <dbReference type="NCBI Taxonomy" id="1703345"/>
    <lineage>
        <taxon>Bacteria</taxon>
        <taxon>Pseudomonadati</taxon>
        <taxon>Bacteroidota</taxon>
        <taxon>Chitinophagia</taxon>
        <taxon>Chitinophagales</taxon>
        <taxon>Chitinophagaceae</taxon>
        <taxon>Niastella</taxon>
    </lineage>
</organism>